<evidence type="ECO:0000313" key="16">
    <source>
        <dbReference type="EMBL" id="CAI7997505.1"/>
    </source>
</evidence>
<dbReference type="NCBIfam" id="TIGR00151">
    <property type="entry name" value="ispF"/>
    <property type="match status" value="1"/>
</dbReference>
<dbReference type="InterPro" id="IPR020555">
    <property type="entry name" value="MECDP_synthase_CS"/>
</dbReference>
<dbReference type="PANTHER" id="PTHR43181:SF1">
    <property type="entry name" value="2-C-METHYL-D-ERYTHRITOL 2,4-CYCLODIPHOSPHATE SYNTHASE, CHLOROPLASTIC"/>
    <property type="match status" value="1"/>
</dbReference>
<gene>
    <name evidence="16" type="ORF">GBAR_LOCUS2166</name>
</gene>
<evidence type="ECO:0000256" key="11">
    <source>
        <dbReference type="ARBA" id="ARBA00023229"/>
    </source>
</evidence>
<dbReference type="InterPro" id="IPR036571">
    <property type="entry name" value="MECDP_synthase_sf"/>
</dbReference>
<evidence type="ECO:0000256" key="1">
    <source>
        <dbReference type="ARBA" id="ARBA00000200"/>
    </source>
</evidence>
<dbReference type="GO" id="GO:0016114">
    <property type="term" value="P:terpenoid biosynthetic process"/>
    <property type="evidence" value="ECO:0007669"/>
    <property type="project" value="InterPro"/>
</dbReference>
<dbReference type="SUPFAM" id="SSF69765">
    <property type="entry name" value="IpsF-like"/>
    <property type="match status" value="1"/>
</dbReference>
<comment type="pathway">
    <text evidence="3">Isoprenoid biosynthesis; isopentenyl diphosphate biosynthesis via DXP pathway; isopentenyl diphosphate from 1-deoxy-D-xylulose 5-phosphate: step 4/6.</text>
</comment>
<comment type="caution">
    <text evidence="16">The sequence shown here is derived from an EMBL/GenBank/DDBJ whole genome shotgun (WGS) entry which is preliminary data.</text>
</comment>
<dbReference type="GO" id="GO:0050518">
    <property type="term" value="F:2-C-methyl-D-erythritol 4-phosphate cytidylyltransferase activity"/>
    <property type="evidence" value="ECO:0007669"/>
    <property type="project" value="UniProtKB-EC"/>
</dbReference>
<keyword evidence="11" id="KW-0414">Isoprene biosynthesis</keyword>
<evidence type="ECO:0000256" key="2">
    <source>
        <dbReference type="ARBA" id="ARBA00001968"/>
    </source>
</evidence>
<dbReference type="NCBIfam" id="TIGR00453">
    <property type="entry name" value="ispD"/>
    <property type="match status" value="1"/>
</dbReference>
<dbReference type="EC" id="2.7.7.60" evidence="6"/>
<dbReference type="SUPFAM" id="SSF53448">
    <property type="entry name" value="Nucleotide-diphospho-sugar transferases"/>
    <property type="match status" value="1"/>
</dbReference>
<dbReference type="InterPro" id="IPR003526">
    <property type="entry name" value="MECDP_synthase"/>
</dbReference>
<keyword evidence="10" id="KW-0479">Metal-binding</keyword>
<dbReference type="Gene3D" id="3.30.1330.50">
    <property type="entry name" value="2-C-methyl-D-erythritol 2,4-cyclodiphosphate synthase"/>
    <property type="match status" value="1"/>
</dbReference>
<evidence type="ECO:0000256" key="10">
    <source>
        <dbReference type="ARBA" id="ARBA00022723"/>
    </source>
</evidence>
<dbReference type="AlphaFoldDB" id="A0AA35W4D6"/>
<dbReference type="Pfam" id="PF01128">
    <property type="entry name" value="IspD"/>
    <property type="match status" value="1"/>
</dbReference>
<evidence type="ECO:0000256" key="12">
    <source>
        <dbReference type="ARBA" id="ARBA00023239"/>
    </source>
</evidence>
<evidence type="ECO:0000259" key="15">
    <source>
        <dbReference type="Pfam" id="PF02542"/>
    </source>
</evidence>
<dbReference type="CDD" id="cd00554">
    <property type="entry name" value="MECDP_synthase"/>
    <property type="match status" value="1"/>
</dbReference>
<keyword evidence="9" id="KW-0548">Nucleotidyltransferase</keyword>
<dbReference type="PROSITE" id="PS01350">
    <property type="entry name" value="ISPF"/>
    <property type="match status" value="1"/>
</dbReference>
<evidence type="ECO:0000256" key="13">
    <source>
        <dbReference type="ARBA" id="ARBA00023268"/>
    </source>
</evidence>
<evidence type="ECO:0000256" key="4">
    <source>
        <dbReference type="ARBA" id="ARBA00004787"/>
    </source>
</evidence>
<organism evidence="16 17">
    <name type="scientific">Geodia barretti</name>
    <name type="common">Barrett's horny sponge</name>
    <dbReference type="NCBI Taxonomy" id="519541"/>
    <lineage>
        <taxon>Eukaryota</taxon>
        <taxon>Metazoa</taxon>
        <taxon>Porifera</taxon>
        <taxon>Demospongiae</taxon>
        <taxon>Heteroscleromorpha</taxon>
        <taxon>Tetractinellida</taxon>
        <taxon>Astrophorina</taxon>
        <taxon>Geodiidae</taxon>
        <taxon>Geodia</taxon>
    </lineage>
</organism>
<keyword evidence="13" id="KW-0511">Multifunctional enzyme</keyword>
<comment type="cofactor">
    <cofactor evidence="2">
        <name>a divalent metal cation</name>
        <dbReference type="ChEBI" id="CHEBI:60240"/>
    </cofactor>
</comment>
<dbReference type="HAMAP" id="MF_00107">
    <property type="entry name" value="IspF"/>
    <property type="match status" value="1"/>
</dbReference>
<dbReference type="InterPro" id="IPR029044">
    <property type="entry name" value="Nucleotide-diphossugar_trans"/>
</dbReference>
<accession>A0AA35W4D6</accession>
<evidence type="ECO:0000256" key="9">
    <source>
        <dbReference type="ARBA" id="ARBA00022695"/>
    </source>
</evidence>
<protein>
    <recommendedName>
        <fullName evidence="14">2-C-methyl-D-erythritol 4-phosphate cytidylyltransferase, chloroplastic</fullName>
        <ecNumber evidence="6">2.7.7.60</ecNumber>
        <ecNumber evidence="7">4.6.1.12</ecNumber>
    </recommendedName>
</protein>
<dbReference type="Gene3D" id="3.90.550.10">
    <property type="entry name" value="Spore Coat Polysaccharide Biosynthesis Protein SpsA, Chain A"/>
    <property type="match status" value="1"/>
</dbReference>
<keyword evidence="12" id="KW-0456">Lyase</keyword>
<dbReference type="InterPro" id="IPR018294">
    <property type="entry name" value="ISPD_synthase_CS"/>
</dbReference>
<evidence type="ECO:0000256" key="14">
    <source>
        <dbReference type="ARBA" id="ARBA00069967"/>
    </source>
</evidence>
<dbReference type="Proteomes" id="UP001174909">
    <property type="component" value="Unassembled WGS sequence"/>
</dbReference>
<dbReference type="EC" id="4.6.1.12" evidence="7"/>
<dbReference type="InterPro" id="IPR001228">
    <property type="entry name" value="IspD"/>
</dbReference>
<comment type="catalytic activity">
    <reaction evidence="1">
        <text>4-CDP-2-C-methyl-D-erythritol 2-phosphate = 2-C-methyl-D-erythritol 2,4-cyclic diphosphate + CMP</text>
        <dbReference type="Rhea" id="RHEA:23864"/>
        <dbReference type="ChEBI" id="CHEBI:57919"/>
        <dbReference type="ChEBI" id="CHEBI:58483"/>
        <dbReference type="ChEBI" id="CHEBI:60377"/>
        <dbReference type="EC" id="4.6.1.12"/>
    </reaction>
</comment>
<evidence type="ECO:0000256" key="7">
    <source>
        <dbReference type="ARBA" id="ARBA00012579"/>
    </source>
</evidence>
<dbReference type="HAMAP" id="MF_01520">
    <property type="entry name" value="IspDF"/>
    <property type="match status" value="1"/>
</dbReference>
<feature type="domain" description="2-C-methyl-D-erythritol 2,4-cyclodiphosphate synthase" evidence="15">
    <location>
        <begin position="216"/>
        <end position="369"/>
    </location>
</feature>
<dbReference type="GO" id="GO:0008685">
    <property type="term" value="F:2-C-methyl-D-erythritol 2,4-cyclodiphosphate synthase activity"/>
    <property type="evidence" value="ECO:0007669"/>
    <property type="project" value="UniProtKB-EC"/>
</dbReference>
<dbReference type="CDD" id="cd02516">
    <property type="entry name" value="CDP-ME_synthetase"/>
    <property type="match status" value="1"/>
</dbReference>
<dbReference type="Pfam" id="PF02542">
    <property type="entry name" value="YgbB"/>
    <property type="match status" value="1"/>
</dbReference>
<dbReference type="InterPro" id="IPR026596">
    <property type="entry name" value="IspD/F"/>
</dbReference>
<evidence type="ECO:0000256" key="3">
    <source>
        <dbReference type="ARBA" id="ARBA00004709"/>
    </source>
</evidence>
<evidence type="ECO:0000313" key="17">
    <source>
        <dbReference type="Proteomes" id="UP001174909"/>
    </source>
</evidence>
<dbReference type="GO" id="GO:0046872">
    <property type="term" value="F:metal ion binding"/>
    <property type="evidence" value="ECO:0007669"/>
    <property type="project" value="UniProtKB-KW"/>
</dbReference>
<name>A0AA35W4D6_GEOBA</name>
<keyword evidence="17" id="KW-1185">Reference proteome</keyword>
<reference evidence="16" key="1">
    <citation type="submission" date="2023-03" db="EMBL/GenBank/DDBJ databases">
        <authorList>
            <person name="Steffen K."/>
            <person name="Cardenas P."/>
        </authorList>
    </citation>
    <scope>NUCLEOTIDE SEQUENCE</scope>
</reference>
<dbReference type="PANTHER" id="PTHR43181">
    <property type="entry name" value="2-C-METHYL-D-ERYTHRITOL 2,4-CYCLODIPHOSPHATE SYNTHASE, CHLOROPLASTIC"/>
    <property type="match status" value="1"/>
</dbReference>
<proteinExistence type="inferred from homology"/>
<comment type="similarity">
    <text evidence="5">Belongs to the IspD/TarI cytidylyltransferase family. IspD subfamily.</text>
</comment>
<dbReference type="FunFam" id="3.90.550.10:FF:000003">
    <property type="entry name" value="2-C-methyl-D-erythritol 4-phosphate cytidylyltransferase"/>
    <property type="match status" value="1"/>
</dbReference>
<comment type="pathway">
    <text evidence="4">Isoprenoid biosynthesis; isopentenyl diphosphate biosynthesis via DXP pathway; isopentenyl diphosphate from 1-deoxy-D-xylulose 5-phosphate: step 2/6.</text>
</comment>
<dbReference type="EMBL" id="CASHTH010000317">
    <property type="protein sequence ID" value="CAI7997505.1"/>
    <property type="molecule type" value="Genomic_DNA"/>
</dbReference>
<evidence type="ECO:0000256" key="8">
    <source>
        <dbReference type="ARBA" id="ARBA00022679"/>
    </source>
</evidence>
<evidence type="ECO:0000256" key="5">
    <source>
        <dbReference type="ARBA" id="ARBA00009789"/>
    </source>
</evidence>
<dbReference type="PROSITE" id="PS01295">
    <property type="entry name" value="ISPD"/>
    <property type="match status" value="1"/>
</dbReference>
<sequence length="374" mass="40457">MDGVDKTFAALLGRPLITHTLDRFEDFPPVSEIVLVLAEHSVEVGESLVKQRGYRKVSQVCAGGARRQDSVKAGFDWLQPCDWVMVHDGARPGMDATLLKRGLDSVIASAGGAAIAGVPVKDTIKVVSPDGLITDTPPRETLWAAQTPQIFSYELLCQAHHQFSGNATDDAMMVEALGHQVTMFLGSYENLKVTTPEDMAVMEAMLRGRRVLIPDFRTGIGFDSHALGPDRRLVLGGVEVAHDMGLVGHSDGDVLIHAIMDALLGAANLGDKGRHFPSSEDQYKDISSLLLLSQVGEQLAAHHWRIANVDATMLAQRPRLGSYILDMKVKTAAALSISVERLSIKVTTTDYLGFVGREEGIAAVAIATIFRPEQ</sequence>
<dbReference type="InterPro" id="IPR034683">
    <property type="entry name" value="IspD/TarI"/>
</dbReference>
<keyword evidence="8" id="KW-0808">Transferase</keyword>
<evidence type="ECO:0000256" key="6">
    <source>
        <dbReference type="ARBA" id="ARBA00012526"/>
    </source>
</evidence>